<gene>
    <name evidence="1" type="ORF">LAZ67_2005922</name>
</gene>
<accession>A0ABY6K866</accession>
<organism evidence="1 2">
    <name type="scientific">Cordylochernes scorpioides</name>
    <dbReference type="NCBI Taxonomy" id="51811"/>
    <lineage>
        <taxon>Eukaryota</taxon>
        <taxon>Metazoa</taxon>
        <taxon>Ecdysozoa</taxon>
        <taxon>Arthropoda</taxon>
        <taxon>Chelicerata</taxon>
        <taxon>Arachnida</taxon>
        <taxon>Pseudoscorpiones</taxon>
        <taxon>Cheliferoidea</taxon>
        <taxon>Chernetidae</taxon>
        <taxon>Cordylochernes</taxon>
    </lineage>
</organism>
<keyword evidence="2" id="KW-1185">Reference proteome</keyword>
<sequence>MHIILVKIKMKMQAKIFKRSHSIKVYEKIELPVVYGLKCFVLEFVVVDGKNIVLGLNAAQEMNIIKLVESINQSNFNISCLKIIKMFLKELVNCHVCIKLA</sequence>
<evidence type="ECO:0000313" key="1">
    <source>
        <dbReference type="EMBL" id="UYV63902.1"/>
    </source>
</evidence>
<protein>
    <submittedName>
        <fullName evidence="1">Uncharacterized protein</fullName>
    </submittedName>
</protein>
<name>A0ABY6K866_9ARAC</name>
<dbReference type="Proteomes" id="UP001235939">
    <property type="component" value="Chromosome 02"/>
</dbReference>
<reference evidence="1 2" key="1">
    <citation type="submission" date="2022-01" db="EMBL/GenBank/DDBJ databases">
        <title>A chromosomal length assembly of Cordylochernes scorpioides.</title>
        <authorList>
            <person name="Zeh D."/>
            <person name="Zeh J."/>
        </authorList>
    </citation>
    <scope>NUCLEOTIDE SEQUENCE [LARGE SCALE GENOMIC DNA]</scope>
    <source>
        <strain evidence="1">IN4F17</strain>
        <tissue evidence="1">Whole Body</tissue>
    </source>
</reference>
<proteinExistence type="predicted"/>
<dbReference type="EMBL" id="CP092864">
    <property type="protein sequence ID" value="UYV63902.1"/>
    <property type="molecule type" value="Genomic_DNA"/>
</dbReference>
<evidence type="ECO:0000313" key="2">
    <source>
        <dbReference type="Proteomes" id="UP001235939"/>
    </source>
</evidence>